<dbReference type="SUPFAM" id="SSF48613">
    <property type="entry name" value="Heme oxygenase-like"/>
    <property type="match status" value="1"/>
</dbReference>
<dbReference type="RefSeq" id="WP_165326228.1">
    <property type="nucleotide sequence ID" value="NZ_CP049109.1"/>
</dbReference>
<dbReference type="InterPro" id="IPR016084">
    <property type="entry name" value="Haem_Oase-like_multi-hlx"/>
</dbReference>
<dbReference type="AlphaFoldDB" id="A0A6G6Y343"/>
<sequence>MFAHYDLTDRASYRAMLEAHAEVLLRLEAQLDHCAELVIDDWSERKRTALLNEDRHDLGMVRLPIQGKAVIGHVTSTGVSTAPLESGRIRQLLNNEEPARQKAAIAGTLYVLEGSRLGGRFLARRLPPDFPRRYLDADQPADKWRKFLEKFDALLYQQALLDSAAEAAVEAFAAFERSGRKWLMKAK</sequence>
<protein>
    <submittedName>
        <fullName evidence="1">Biliverdin-producing heme oxygenase</fullName>
    </submittedName>
</protein>
<gene>
    <name evidence="1" type="ORF">G5C33_05085</name>
</gene>
<evidence type="ECO:0000313" key="1">
    <source>
        <dbReference type="EMBL" id="QIG79227.1"/>
    </source>
</evidence>
<dbReference type="CDD" id="cd19166">
    <property type="entry name" value="HemeO-bac"/>
    <property type="match status" value="1"/>
</dbReference>
<keyword evidence="2" id="KW-1185">Reference proteome</keyword>
<organism evidence="1 2">
    <name type="scientific">Stakelama tenebrarum</name>
    <dbReference type="NCBI Taxonomy" id="2711215"/>
    <lineage>
        <taxon>Bacteria</taxon>
        <taxon>Pseudomonadati</taxon>
        <taxon>Pseudomonadota</taxon>
        <taxon>Alphaproteobacteria</taxon>
        <taxon>Sphingomonadales</taxon>
        <taxon>Sphingomonadaceae</taxon>
        <taxon>Stakelama</taxon>
    </lineage>
</organism>
<accession>A0A6G6Y343</accession>
<dbReference type="EMBL" id="CP049109">
    <property type="protein sequence ID" value="QIG79227.1"/>
    <property type="molecule type" value="Genomic_DNA"/>
</dbReference>
<dbReference type="Proteomes" id="UP000501568">
    <property type="component" value="Chromosome"/>
</dbReference>
<dbReference type="Gene3D" id="1.20.910.10">
    <property type="entry name" value="Heme oxygenase-like"/>
    <property type="match status" value="1"/>
</dbReference>
<proteinExistence type="predicted"/>
<reference evidence="1 2" key="1">
    <citation type="submission" date="2020-02" db="EMBL/GenBank/DDBJ databases">
        <authorList>
            <person name="Zheng R.K."/>
            <person name="Sun C.M."/>
        </authorList>
    </citation>
    <scope>NUCLEOTIDE SEQUENCE [LARGE SCALE GENOMIC DNA]</scope>
    <source>
        <strain evidence="2">zrk23</strain>
    </source>
</reference>
<evidence type="ECO:0000313" key="2">
    <source>
        <dbReference type="Proteomes" id="UP000501568"/>
    </source>
</evidence>
<name>A0A6G6Y343_9SPHN</name>
<dbReference type="KEGG" id="spzr:G5C33_05085"/>